<dbReference type="AlphaFoldDB" id="A0A918P0Q1"/>
<feature type="region of interest" description="Disordered" evidence="1">
    <location>
        <begin position="26"/>
        <end position="51"/>
    </location>
</feature>
<gene>
    <name evidence="2" type="ORF">GCM10010358_75230</name>
</gene>
<evidence type="ECO:0000313" key="2">
    <source>
        <dbReference type="EMBL" id="GGY11776.1"/>
    </source>
</evidence>
<sequence>MSEKNEISFDAFVDAVKSYDLESVSAKDTAHSSAVSVKPWEHVTEQTSDAV</sequence>
<proteinExistence type="predicted"/>
<keyword evidence="3" id="KW-1185">Reference proteome</keyword>
<reference evidence="2" key="2">
    <citation type="submission" date="2020-09" db="EMBL/GenBank/DDBJ databases">
        <authorList>
            <person name="Sun Q."/>
            <person name="Ohkuma M."/>
        </authorList>
    </citation>
    <scope>NUCLEOTIDE SEQUENCE</scope>
    <source>
        <strain evidence="2">JCM 4790</strain>
    </source>
</reference>
<protein>
    <submittedName>
        <fullName evidence="2">Uncharacterized protein</fullName>
    </submittedName>
</protein>
<name>A0A918P0Q1_9ACTN</name>
<dbReference type="Proteomes" id="UP000619244">
    <property type="component" value="Unassembled WGS sequence"/>
</dbReference>
<dbReference type="RefSeq" id="WP_159765597.1">
    <property type="nucleotide sequence ID" value="NZ_BMVU01000081.1"/>
</dbReference>
<evidence type="ECO:0000313" key="3">
    <source>
        <dbReference type="Proteomes" id="UP000619244"/>
    </source>
</evidence>
<accession>A0A918P0Q1</accession>
<dbReference type="EMBL" id="BMVU01000081">
    <property type="protein sequence ID" value="GGY11776.1"/>
    <property type="molecule type" value="Genomic_DNA"/>
</dbReference>
<comment type="caution">
    <text evidence="2">The sequence shown here is derived from an EMBL/GenBank/DDBJ whole genome shotgun (WGS) entry which is preliminary data.</text>
</comment>
<organism evidence="2 3">
    <name type="scientific">Streptomyces minutiscleroticus</name>
    <dbReference type="NCBI Taxonomy" id="68238"/>
    <lineage>
        <taxon>Bacteria</taxon>
        <taxon>Bacillati</taxon>
        <taxon>Actinomycetota</taxon>
        <taxon>Actinomycetes</taxon>
        <taxon>Kitasatosporales</taxon>
        <taxon>Streptomycetaceae</taxon>
        <taxon>Streptomyces</taxon>
    </lineage>
</organism>
<reference evidence="2" key="1">
    <citation type="journal article" date="2014" name="Int. J. Syst. Evol. Microbiol.">
        <title>Complete genome sequence of Corynebacterium casei LMG S-19264T (=DSM 44701T), isolated from a smear-ripened cheese.</title>
        <authorList>
            <consortium name="US DOE Joint Genome Institute (JGI-PGF)"/>
            <person name="Walter F."/>
            <person name="Albersmeier A."/>
            <person name="Kalinowski J."/>
            <person name="Ruckert C."/>
        </authorList>
    </citation>
    <scope>NUCLEOTIDE SEQUENCE</scope>
    <source>
        <strain evidence="2">JCM 4790</strain>
    </source>
</reference>
<evidence type="ECO:0000256" key="1">
    <source>
        <dbReference type="SAM" id="MobiDB-lite"/>
    </source>
</evidence>